<gene>
    <name evidence="3" type="ORF">JOH49_009797</name>
</gene>
<accession>A0A8I1YJY6</accession>
<sequence>MPSGFSISAIIILAAAVWAISLLFFGVDLSWDYAKPFSVTVAIVTGLLTAFDRTLWRYWPFRLFHKTPDLSGEWAAELLSSYSEQGGREKKAITGNATITQTYSTLSVRLVTGQEPNTNRSFQLAGRLIRHADGAYEVIGVYQSDPDILARGTDTEIHYGAFRYRVVGMPPKKMNGHYWTDRNTRGSIQLKKRI</sequence>
<feature type="transmembrane region" description="Helical" evidence="1">
    <location>
        <begin position="7"/>
        <end position="27"/>
    </location>
</feature>
<dbReference type="InterPro" id="IPR041208">
    <property type="entry name" value="Cap15"/>
</dbReference>
<name>A0A8I1YJY6_BRAEL</name>
<proteinExistence type="predicted"/>
<dbReference type="EMBL" id="JAFICZ010000002">
    <property type="protein sequence ID" value="MBP1299969.1"/>
    <property type="molecule type" value="Genomic_DNA"/>
</dbReference>
<evidence type="ECO:0000259" key="2">
    <source>
        <dbReference type="Pfam" id="PF18153"/>
    </source>
</evidence>
<feature type="domain" description="CD-NTase-associated protein 15" evidence="2">
    <location>
        <begin position="66"/>
        <end position="192"/>
    </location>
</feature>
<evidence type="ECO:0000313" key="4">
    <source>
        <dbReference type="Proteomes" id="UP000673383"/>
    </source>
</evidence>
<evidence type="ECO:0000256" key="1">
    <source>
        <dbReference type="SAM" id="Phobius"/>
    </source>
</evidence>
<keyword evidence="1" id="KW-1133">Transmembrane helix</keyword>
<comment type="caution">
    <text evidence="3">The sequence shown here is derived from an EMBL/GenBank/DDBJ whole genome shotgun (WGS) entry which is preliminary data.</text>
</comment>
<dbReference type="Pfam" id="PF18153">
    <property type="entry name" value="Cap15_CD_rec"/>
    <property type="match status" value="1"/>
</dbReference>
<feature type="transmembrane region" description="Helical" evidence="1">
    <location>
        <begin position="33"/>
        <end position="51"/>
    </location>
</feature>
<keyword evidence="1" id="KW-0812">Transmembrane</keyword>
<organism evidence="3 4">
    <name type="scientific">Bradyrhizobium elkanii</name>
    <dbReference type="NCBI Taxonomy" id="29448"/>
    <lineage>
        <taxon>Bacteria</taxon>
        <taxon>Pseudomonadati</taxon>
        <taxon>Pseudomonadota</taxon>
        <taxon>Alphaproteobacteria</taxon>
        <taxon>Hyphomicrobiales</taxon>
        <taxon>Nitrobacteraceae</taxon>
        <taxon>Bradyrhizobium</taxon>
    </lineage>
</organism>
<dbReference type="AlphaFoldDB" id="A0A8I1YJY6"/>
<dbReference type="RefSeq" id="WP_209946401.1">
    <property type="nucleotide sequence ID" value="NZ_JAFICZ010000002.1"/>
</dbReference>
<dbReference type="Proteomes" id="UP000673383">
    <property type="component" value="Unassembled WGS sequence"/>
</dbReference>
<keyword evidence="1" id="KW-0472">Membrane</keyword>
<protein>
    <recommendedName>
        <fullName evidence="2">CD-NTase-associated protein 15 domain-containing protein</fullName>
    </recommendedName>
</protein>
<reference evidence="3" key="1">
    <citation type="submission" date="2021-02" db="EMBL/GenBank/DDBJ databases">
        <title>Genomic Encyclopedia of Type Strains, Phase IV (KMG-V): Genome sequencing to study the core and pangenomes of soil and plant-associated prokaryotes.</title>
        <authorList>
            <person name="Whitman W."/>
        </authorList>
    </citation>
    <scope>NUCLEOTIDE SEQUENCE</scope>
    <source>
        <strain evidence="3">USDA 406</strain>
    </source>
</reference>
<evidence type="ECO:0000313" key="3">
    <source>
        <dbReference type="EMBL" id="MBP1299969.1"/>
    </source>
</evidence>